<protein>
    <recommendedName>
        <fullName evidence="7">Cathepsin propeptide inhibitor domain-containing protein</fullName>
    </recommendedName>
</protein>
<evidence type="ECO:0000313" key="9">
    <source>
        <dbReference type="Proteomes" id="UP000322667"/>
    </source>
</evidence>
<proteinExistence type="inferred from homology"/>
<evidence type="ECO:0000256" key="3">
    <source>
        <dbReference type="ARBA" id="ARBA00022801"/>
    </source>
</evidence>
<feature type="chain" id="PRO_5022885028" description="Cathepsin propeptide inhibitor domain-containing protein" evidence="6">
    <location>
        <begin position="21"/>
        <end position="165"/>
    </location>
</feature>
<dbReference type="InterPro" id="IPR000668">
    <property type="entry name" value="Peptidase_C1A_C"/>
</dbReference>
<dbReference type="Gene3D" id="3.90.70.10">
    <property type="entry name" value="Cysteine proteinases"/>
    <property type="match status" value="1"/>
</dbReference>
<keyword evidence="9" id="KW-1185">Reference proteome</keyword>
<gene>
    <name evidence="8" type="ORF">ES332_A05G204600v1</name>
</gene>
<dbReference type="PROSITE" id="PS00139">
    <property type="entry name" value="THIOL_PROTEASE_CYS"/>
    <property type="match status" value="1"/>
</dbReference>
<dbReference type="AlphaFoldDB" id="A0A5D2QHL3"/>
<accession>A0A5D2QHL3</accession>
<keyword evidence="5" id="KW-1015">Disulfide bond</keyword>
<evidence type="ECO:0000256" key="4">
    <source>
        <dbReference type="ARBA" id="ARBA00022807"/>
    </source>
</evidence>
<dbReference type="Proteomes" id="UP000322667">
    <property type="component" value="Chromosome A05"/>
</dbReference>
<dbReference type="Pfam" id="PF08246">
    <property type="entry name" value="Inhibitor_I29"/>
    <property type="match status" value="1"/>
</dbReference>
<feature type="domain" description="Cathepsin propeptide inhibitor" evidence="7">
    <location>
        <begin position="54"/>
        <end position="96"/>
    </location>
</feature>
<sequence>MERLSLLFLLLSSVVASVVAEVISNDGPLIRQVVSDGVAEEDFVNQLLNAEHHFTLFKSKFGKTYATKEEHDYRLGVFKANFHGITKFSDLTPSEFRRQFLGLKPLKLPADAQKAPILPTDDLPDDFDWRDQGAVTGVKDQGSCGSCWSFSTTGALEGAHYLATG</sequence>
<dbReference type="Pfam" id="PF00112">
    <property type="entry name" value="Peptidase_C1"/>
    <property type="match status" value="1"/>
</dbReference>
<dbReference type="InterPro" id="IPR013128">
    <property type="entry name" value="Peptidase_C1A"/>
</dbReference>
<organism evidence="8 9">
    <name type="scientific">Gossypium tomentosum</name>
    <name type="common">Hawaiian cotton</name>
    <name type="synonym">Gossypium sandvicense</name>
    <dbReference type="NCBI Taxonomy" id="34277"/>
    <lineage>
        <taxon>Eukaryota</taxon>
        <taxon>Viridiplantae</taxon>
        <taxon>Streptophyta</taxon>
        <taxon>Embryophyta</taxon>
        <taxon>Tracheophyta</taxon>
        <taxon>Spermatophyta</taxon>
        <taxon>Magnoliopsida</taxon>
        <taxon>eudicotyledons</taxon>
        <taxon>Gunneridae</taxon>
        <taxon>Pentapetalae</taxon>
        <taxon>rosids</taxon>
        <taxon>malvids</taxon>
        <taxon>Malvales</taxon>
        <taxon>Malvaceae</taxon>
        <taxon>Malvoideae</taxon>
        <taxon>Gossypium</taxon>
    </lineage>
</organism>
<dbReference type="GO" id="GO:0006508">
    <property type="term" value="P:proteolysis"/>
    <property type="evidence" value="ECO:0007669"/>
    <property type="project" value="UniProtKB-KW"/>
</dbReference>
<feature type="signal peptide" evidence="6">
    <location>
        <begin position="1"/>
        <end position="20"/>
    </location>
</feature>
<keyword evidence="6" id="KW-0732">Signal</keyword>
<dbReference type="PANTHER" id="PTHR12411">
    <property type="entry name" value="CYSTEINE PROTEASE FAMILY C1-RELATED"/>
    <property type="match status" value="1"/>
</dbReference>
<evidence type="ECO:0000256" key="6">
    <source>
        <dbReference type="SAM" id="SignalP"/>
    </source>
</evidence>
<dbReference type="InterPro" id="IPR013201">
    <property type="entry name" value="Prot_inhib_I29"/>
</dbReference>
<dbReference type="SUPFAM" id="SSF54001">
    <property type="entry name" value="Cysteine proteinases"/>
    <property type="match status" value="1"/>
</dbReference>
<evidence type="ECO:0000313" key="8">
    <source>
        <dbReference type="EMBL" id="TYI27859.1"/>
    </source>
</evidence>
<dbReference type="InterPro" id="IPR000169">
    <property type="entry name" value="Pept_cys_AS"/>
</dbReference>
<dbReference type="InterPro" id="IPR038765">
    <property type="entry name" value="Papain-like_cys_pep_sf"/>
</dbReference>
<keyword evidence="2" id="KW-0645">Protease</keyword>
<dbReference type="SMART" id="SM00848">
    <property type="entry name" value="Inhibitor_I29"/>
    <property type="match status" value="1"/>
</dbReference>
<name>A0A5D2QHL3_GOSTO</name>
<evidence type="ECO:0000256" key="1">
    <source>
        <dbReference type="ARBA" id="ARBA00008455"/>
    </source>
</evidence>
<comment type="similarity">
    <text evidence="1">Belongs to the peptidase C1 family.</text>
</comment>
<evidence type="ECO:0000256" key="2">
    <source>
        <dbReference type="ARBA" id="ARBA00022670"/>
    </source>
</evidence>
<evidence type="ECO:0000259" key="7">
    <source>
        <dbReference type="SMART" id="SM00848"/>
    </source>
</evidence>
<reference evidence="8 9" key="1">
    <citation type="submission" date="2019-07" db="EMBL/GenBank/DDBJ databases">
        <title>WGS assembly of Gossypium tomentosum.</title>
        <authorList>
            <person name="Chen Z.J."/>
            <person name="Sreedasyam A."/>
            <person name="Ando A."/>
            <person name="Song Q."/>
            <person name="De L."/>
            <person name="Hulse-Kemp A."/>
            <person name="Ding M."/>
            <person name="Ye W."/>
            <person name="Kirkbride R."/>
            <person name="Jenkins J."/>
            <person name="Plott C."/>
            <person name="Lovell J."/>
            <person name="Lin Y.-M."/>
            <person name="Vaughn R."/>
            <person name="Liu B."/>
            <person name="Li W."/>
            <person name="Simpson S."/>
            <person name="Scheffler B."/>
            <person name="Saski C."/>
            <person name="Grover C."/>
            <person name="Hu G."/>
            <person name="Conover J."/>
            <person name="Carlson J."/>
            <person name="Shu S."/>
            <person name="Boston L."/>
            <person name="Williams M."/>
            <person name="Peterson D."/>
            <person name="Mcgee K."/>
            <person name="Jones D."/>
            <person name="Wendel J."/>
            <person name="Stelly D."/>
            <person name="Grimwood J."/>
            <person name="Schmutz J."/>
        </authorList>
    </citation>
    <scope>NUCLEOTIDE SEQUENCE [LARGE SCALE GENOMIC DNA]</scope>
    <source>
        <strain evidence="8">7179.01</strain>
    </source>
</reference>
<evidence type="ECO:0000256" key="5">
    <source>
        <dbReference type="ARBA" id="ARBA00023157"/>
    </source>
</evidence>
<dbReference type="GO" id="GO:0008234">
    <property type="term" value="F:cysteine-type peptidase activity"/>
    <property type="evidence" value="ECO:0007669"/>
    <property type="project" value="UniProtKB-KW"/>
</dbReference>
<keyword evidence="3" id="KW-0378">Hydrolase</keyword>
<keyword evidence="4" id="KW-0788">Thiol protease</keyword>
<dbReference type="EMBL" id="CM017614">
    <property type="protein sequence ID" value="TYI27859.1"/>
    <property type="molecule type" value="Genomic_DNA"/>
</dbReference>